<feature type="domain" description="DUF4333" evidence="2">
    <location>
        <begin position="20"/>
        <end position="88"/>
    </location>
</feature>
<keyword evidence="4" id="KW-1185">Reference proteome</keyword>
<keyword evidence="1" id="KW-0732">Signal</keyword>
<dbReference type="EMBL" id="JAVREJ010000002">
    <property type="protein sequence ID" value="MDT0348663.1"/>
    <property type="molecule type" value="Genomic_DNA"/>
</dbReference>
<evidence type="ECO:0000256" key="1">
    <source>
        <dbReference type="SAM" id="SignalP"/>
    </source>
</evidence>
<protein>
    <submittedName>
        <fullName evidence="3">DUF4333 domain-containing protein</fullName>
    </submittedName>
</protein>
<reference evidence="4" key="1">
    <citation type="submission" date="2023-07" db="EMBL/GenBank/DDBJ databases">
        <title>30 novel species of actinomycetes from the DSMZ collection.</title>
        <authorList>
            <person name="Nouioui I."/>
        </authorList>
    </citation>
    <scope>NUCLEOTIDE SEQUENCE [LARGE SCALE GENOMIC DNA]</scope>
    <source>
        <strain evidence="4">DSM 45834</strain>
    </source>
</reference>
<sequence>MALRIGPSWRRTAAVVLLASLLGGCSSAELDDDDVVTTLRTELGRHGVQADDLRCPNDLRAEVGASVRCTFTVGGQPVDAVAKILAVDAGTVTYDVHTEARPVMKDVLERSVAQMLQQAGVPAGTASCVDDLPPQVGATVGCTLSGPEGDSRWTVRTTSVDGGKIDYSIEQAGPT</sequence>
<gene>
    <name evidence="3" type="ORF">RM445_03910</name>
</gene>
<evidence type="ECO:0000259" key="2">
    <source>
        <dbReference type="Pfam" id="PF14230"/>
    </source>
</evidence>
<dbReference type="InterPro" id="IPR025637">
    <property type="entry name" value="DUF4333"/>
</dbReference>
<accession>A0ABU2N406</accession>
<proteinExistence type="predicted"/>
<dbReference type="Pfam" id="PF14230">
    <property type="entry name" value="DUF4333"/>
    <property type="match status" value="1"/>
</dbReference>
<name>A0ABU2N406_9PSEU</name>
<evidence type="ECO:0000313" key="4">
    <source>
        <dbReference type="Proteomes" id="UP001183202"/>
    </source>
</evidence>
<comment type="caution">
    <text evidence="3">The sequence shown here is derived from an EMBL/GenBank/DDBJ whole genome shotgun (WGS) entry which is preliminary data.</text>
</comment>
<feature type="signal peptide" evidence="1">
    <location>
        <begin position="1"/>
        <end position="28"/>
    </location>
</feature>
<dbReference type="RefSeq" id="WP_311554589.1">
    <property type="nucleotide sequence ID" value="NZ_JAVREJ010000002.1"/>
</dbReference>
<dbReference type="PROSITE" id="PS51257">
    <property type="entry name" value="PROKAR_LIPOPROTEIN"/>
    <property type="match status" value="1"/>
</dbReference>
<dbReference type="Proteomes" id="UP001183202">
    <property type="component" value="Unassembled WGS sequence"/>
</dbReference>
<evidence type="ECO:0000313" key="3">
    <source>
        <dbReference type="EMBL" id="MDT0348663.1"/>
    </source>
</evidence>
<organism evidence="3 4">
    <name type="scientific">Pseudonocardia charpentierae</name>
    <dbReference type="NCBI Taxonomy" id="3075545"/>
    <lineage>
        <taxon>Bacteria</taxon>
        <taxon>Bacillati</taxon>
        <taxon>Actinomycetota</taxon>
        <taxon>Actinomycetes</taxon>
        <taxon>Pseudonocardiales</taxon>
        <taxon>Pseudonocardiaceae</taxon>
        <taxon>Pseudonocardia</taxon>
    </lineage>
</organism>
<feature type="chain" id="PRO_5046197992" evidence="1">
    <location>
        <begin position="29"/>
        <end position="175"/>
    </location>
</feature>